<feature type="compositionally biased region" description="Low complexity" evidence="4">
    <location>
        <begin position="8"/>
        <end position="17"/>
    </location>
</feature>
<feature type="transmembrane region" description="Helical" evidence="5">
    <location>
        <begin position="59"/>
        <end position="88"/>
    </location>
</feature>
<evidence type="ECO:0000256" key="2">
    <source>
        <dbReference type="ARBA" id="ARBA00022989"/>
    </source>
</evidence>
<dbReference type="InterPro" id="IPR036640">
    <property type="entry name" value="ABC1_TM_sf"/>
</dbReference>
<keyword evidence="2 5" id="KW-1133">Transmembrane helix</keyword>
<name>A0A9P5VIK3_9FUNG</name>
<evidence type="ECO:0000313" key="7">
    <source>
        <dbReference type="Proteomes" id="UP000696485"/>
    </source>
</evidence>
<keyword evidence="3 5" id="KW-0472">Membrane</keyword>
<evidence type="ECO:0000256" key="5">
    <source>
        <dbReference type="SAM" id="Phobius"/>
    </source>
</evidence>
<evidence type="ECO:0000256" key="3">
    <source>
        <dbReference type="ARBA" id="ARBA00023136"/>
    </source>
</evidence>
<organism evidence="6 7">
    <name type="scientific">Podila minutissima</name>
    <dbReference type="NCBI Taxonomy" id="64525"/>
    <lineage>
        <taxon>Eukaryota</taxon>
        <taxon>Fungi</taxon>
        <taxon>Fungi incertae sedis</taxon>
        <taxon>Mucoromycota</taxon>
        <taxon>Mortierellomycotina</taxon>
        <taxon>Mortierellomycetes</taxon>
        <taxon>Mortierellales</taxon>
        <taxon>Mortierellaceae</taxon>
        <taxon>Podila</taxon>
    </lineage>
</organism>
<dbReference type="EMBL" id="JAAAUY010000868">
    <property type="protein sequence ID" value="KAF9325803.1"/>
    <property type="molecule type" value="Genomic_DNA"/>
</dbReference>
<dbReference type="Gene3D" id="1.20.1560.10">
    <property type="entry name" value="ABC transporter type 1, transmembrane domain"/>
    <property type="match status" value="1"/>
</dbReference>
<protein>
    <submittedName>
        <fullName evidence="6">Uncharacterized protein</fullName>
    </submittedName>
</protein>
<evidence type="ECO:0000256" key="1">
    <source>
        <dbReference type="ARBA" id="ARBA00022692"/>
    </source>
</evidence>
<evidence type="ECO:0000313" key="6">
    <source>
        <dbReference type="EMBL" id="KAF9325803.1"/>
    </source>
</evidence>
<keyword evidence="1 5" id="KW-0812">Transmembrane</keyword>
<comment type="caution">
    <text evidence="6">The sequence shown here is derived from an EMBL/GenBank/DDBJ whole genome shotgun (WGS) entry which is preliminary data.</text>
</comment>
<dbReference type="GO" id="GO:0005524">
    <property type="term" value="F:ATP binding"/>
    <property type="evidence" value="ECO:0007669"/>
    <property type="project" value="InterPro"/>
</dbReference>
<evidence type="ECO:0000256" key="4">
    <source>
        <dbReference type="SAM" id="MobiDB-lite"/>
    </source>
</evidence>
<sequence>MYRASEHVSPVSSSLSPGDQSKAGDGGGGGGKKKKQVKKPVEAVGYLQLHRFASKKDRLFVMLGIICSLVWCSCAPGPLIGAATAFMAKYTVESSSGEGKGPFPKQAQWSSKAFSSIRTVVTLRGQKRETKAYLKHLDDAYATGSKKAVITGIGYI</sequence>
<dbReference type="Proteomes" id="UP000696485">
    <property type="component" value="Unassembled WGS sequence"/>
</dbReference>
<keyword evidence="7" id="KW-1185">Reference proteome</keyword>
<dbReference type="GO" id="GO:0016020">
    <property type="term" value="C:membrane"/>
    <property type="evidence" value="ECO:0007669"/>
    <property type="project" value="InterPro"/>
</dbReference>
<feature type="region of interest" description="Disordered" evidence="4">
    <location>
        <begin position="1"/>
        <end position="37"/>
    </location>
</feature>
<dbReference type="AlphaFoldDB" id="A0A9P5VIK3"/>
<accession>A0A9P5VIK3</accession>
<reference evidence="6" key="1">
    <citation type="journal article" date="2020" name="Fungal Divers.">
        <title>Resolving the Mortierellaceae phylogeny through synthesis of multi-gene phylogenetics and phylogenomics.</title>
        <authorList>
            <person name="Vandepol N."/>
            <person name="Liber J."/>
            <person name="Desiro A."/>
            <person name="Na H."/>
            <person name="Kennedy M."/>
            <person name="Barry K."/>
            <person name="Grigoriev I.V."/>
            <person name="Miller A.N."/>
            <person name="O'Donnell K."/>
            <person name="Stajich J.E."/>
            <person name="Bonito G."/>
        </authorList>
    </citation>
    <scope>NUCLEOTIDE SEQUENCE</scope>
    <source>
        <strain evidence="6">NVP1</strain>
    </source>
</reference>
<gene>
    <name evidence="6" type="ORF">BG006_010717</name>
</gene>
<proteinExistence type="predicted"/>